<keyword evidence="3" id="KW-0503">Monooxygenase</keyword>
<accession>A0A5N6LF62</accession>
<keyword evidence="5" id="KW-1185">Reference proteome</keyword>
<dbReference type="Proteomes" id="UP000326396">
    <property type="component" value="Unassembled WGS sequence"/>
</dbReference>
<evidence type="ECO:0000256" key="1">
    <source>
        <dbReference type="ARBA" id="ARBA00023002"/>
    </source>
</evidence>
<dbReference type="PANTHER" id="PTHR47949">
    <property type="entry name" value="CYTOCHROME P450 703A2-RELATED-RELATED"/>
    <property type="match status" value="1"/>
</dbReference>
<comment type="similarity">
    <text evidence="3">Belongs to the cytochrome P450 family.</text>
</comment>
<evidence type="ECO:0000313" key="5">
    <source>
        <dbReference type="Proteomes" id="UP000326396"/>
    </source>
</evidence>
<dbReference type="PRINTS" id="PR00463">
    <property type="entry name" value="EP450I"/>
</dbReference>
<proteinExistence type="inferred from homology"/>
<gene>
    <name evidence="4" type="ORF">E3N88_43353</name>
</gene>
<dbReference type="Gene3D" id="1.10.630.10">
    <property type="entry name" value="Cytochrome P450"/>
    <property type="match status" value="1"/>
</dbReference>
<dbReference type="GO" id="GO:0005506">
    <property type="term" value="F:iron ion binding"/>
    <property type="evidence" value="ECO:0007669"/>
    <property type="project" value="InterPro"/>
</dbReference>
<evidence type="ECO:0000256" key="3">
    <source>
        <dbReference type="RuleBase" id="RU000461"/>
    </source>
</evidence>
<dbReference type="GO" id="GO:0020037">
    <property type="term" value="F:heme binding"/>
    <property type="evidence" value="ECO:0007669"/>
    <property type="project" value="InterPro"/>
</dbReference>
<dbReference type="GO" id="GO:0016705">
    <property type="term" value="F:oxidoreductase activity, acting on paired donors, with incorporation or reduction of molecular oxygen"/>
    <property type="evidence" value="ECO:0007669"/>
    <property type="project" value="InterPro"/>
</dbReference>
<dbReference type="EMBL" id="SZYD01001124">
    <property type="protein sequence ID" value="KAD1053249.1"/>
    <property type="molecule type" value="Genomic_DNA"/>
</dbReference>
<sequence>MILGKRLFGQGMDDGGPGEEEIEHVAALFTILKYLYVFCITDYFSWLRRKTDFDGHEEKIRTAIKVVRKYQDPLINERIQMWKNGARNKKCDILDVLIQHQNPKLTPEEIKAQIIELMLATIDNPSNAIEWTIGEMITKPMILKRAIEEMDTVVGRDKLVEEQDLPQLNYLKACIKEAFRLHPFAPFVPPHVSIMDTTIAGYFIPKGSHVILSRYGLGRNPNVWVDPLQFNPDRHLLEDGKQVVLTDNELRMISFSTGKRGCPGMMLGATMTIMLLARMLQGFTWELPCNEGYANLVESHDELSLARPLMAIAKQRLPSYMYPK</sequence>
<dbReference type="SUPFAM" id="SSF48264">
    <property type="entry name" value="Cytochrome P450"/>
    <property type="match status" value="1"/>
</dbReference>
<keyword evidence="2 3" id="KW-0349">Heme</keyword>
<dbReference type="PROSITE" id="PS00086">
    <property type="entry name" value="CYTOCHROME_P450"/>
    <property type="match status" value="1"/>
</dbReference>
<keyword evidence="2 3" id="KW-0408">Iron</keyword>
<dbReference type="InterPro" id="IPR001128">
    <property type="entry name" value="Cyt_P450"/>
</dbReference>
<organism evidence="4 5">
    <name type="scientific">Mikania micrantha</name>
    <name type="common">bitter vine</name>
    <dbReference type="NCBI Taxonomy" id="192012"/>
    <lineage>
        <taxon>Eukaryota</taxon>
        <taxon>Viridiplantae</taxon>
        <taxon>Streptophyta</taxon>
        <taxon>Embryophyta</taxon>
        <taxon>Tracheophyta</taxon>
        <taxon>Spermatophyta</taxon>
        <taxon>Magnoliopsida</taxon>
        <taxon>eudicotyledons</taxon>
        <taxon>Gunneridae</taxon>
        <taxon>Pentapetalae</taxon>
        <taxon>asterids</taxon>
        <taxon>campanulids</taxon>
        <taxon>Asterales</taxon>
        <taxon>Asteraceae</taxon>
        <taxon>Asteroideae</taxon>
        <taxon>Heliantheae alliance</taxon>
        <taxon>Eupatorieae</taxon>
        <taxon>Mikania</taxon>
    </lineage>
</organism>
<comment type="caution">
    <text evidence="4">The sequence shown here is derived from an EMBL/GenBank/DDBJ whole genome shotgun (WGS) entry which is preliminary data.</text>
</comment>
<keyword evidence="1 3" id="KW-0560">Oxidoreductase</keyword>
<dbReference type="InterPro" id="IPR017972">
    <property type="entry name" value="Cyt_P450_CS"/>
</dbReference>
<protein>
    <submittedName>
        <fullName evidence="4">Uncharacterized protein</fullName>
    </submittedName>
</protein>
<dbReference type="Pfam" id="PF00067">
    <property type="entry name" value="p450"/>
    <property type="match status" value="1"/>
</dbReference>
<dbReference type="InterPro" id="IPR051382">
    <property type="entry name" value="CYP450_AA/FA_Hydroxylases"/>
</dbReference>
<evidence type="ECO:0000313" key="4">
    <source>
        <dbReference type="EMBL" id="KAD1053249.1"/>
    </source>
</evidence>
<dbReference type="InterPro" id="IPR036396">
    <property type="entry name" value="Cyt_P450_sf"/>
</dbReference>
<keyword evidence="2 3" id="KW-0479">Metal-binding</keyword>
<feature type="binding site" description="axial binding residue" evidence="2">
    <location>
        <position position="262"/>
    </location>
    <ligand>
        <name>heme</name>
        <dbReference type="ChEBI" id="CHEBI:30413"/>
    </ligand>
    <ligandPart>
        <name>Fe</name>
        <dbReference type="ChEBI" id="CHEBI:18248"/>
    </ligandPart>
</feature>
<dbReference type="AlphaFoldDB" id="A0A5N6LF62"/>
<dbReference type="InterPro" id="IPR002401">
    <property type="entry name" value="Cyt_P450_E_grp-I"/>
</dbReference>
<name>A0A5N6LF62_9ASTR</name>
<dbReference type="PANTHER" id="PTHR47949:SF4">
    <property type="entry name" value="TYROSINE N-MONOOXYGENASE"/>
    <property type="match status" value="1"/>
</dbReference>
<comment type="cofactor">
    <cofactor evidence="2">
        <name>heme</name>
        <dbReference type="ChEBI" id="CHEBI:30413"/>
    </cofactor>
</comment>
<reference evidence="4 5" key="1">
    <citation type="submission" date="2019-05" db="EMBL/GenBank/DDBJ databases">
        <title>Mikania micrantha, genome provides insights into the molecular mechanism of rapid growth.</title>
        <authorList>
            <person name="Liu B."/>
        </authorList>
    </citation>
    <scope>NUCLEOTIDE SEQUENCE [LARGE SCALE GENOMIC DNA]</scope>
    <source>
        <strain evidence="4">NLD-2019</strain>
        <tissue evidence="4">Leaf</tissue>
    </source>
</reference>
<evidence type="ECO:0000256" key="2">
    <source>
        <dbReference type="PIRSR" id="PIRSR602401-1"/>
    </source>
</evidence>
<dbReference type="OrthoDB" id="2789670at2759"/>
<dbReference type="GO" id="GO:0004497">
    <property type="term" value="F:monooxygenase activity"/>
    <property type="evidence" value="ECO:0007669"/>
    <property type="project" value="UniProtKB-KW"/>
</dbReference>